<proteinExistence type="predicted"/>
<feature type="compositionally biased region" description="Polar residues" evidence="1">
    <location>
        <begin position="190"/>
        <end position="206"/>
    </location>
</feature>
<evidence type="ECO:0000313" key="2">
    <source>
        <dbReference type="EMBL" id="CAF5218223.1"/>
    </source>
</evidence>
<comment type="caution">
    <text evidence="2">The sequence shown here is derived from an EMBL/GenBank/DDBJ whole genome shotgun (WGS) entry which is preliminary data.</text>
</comment>
<organism evidence="2 3">
    <name type="scientific">Rotaria magnacalcarata</name>
    <dbReference type="NCBI Taxonomy" id="392030"/>
    <lineage>
        <taxon>Eukaryota</taxon>
        <taxon>Metazoa</taxon>
        <taxon>Spiralia</taxon>
        <taxon>Gnathifera</taxon>
        <taxon>Rotifera</taxon>
        <taxon>Eurotatoria</taxon>
        <taxon>Bdelloidea</taxon>
        <taxon>Philodinida</taxon>
        <taxon>Philodinidae</taxon>
        <taxon>Rotaria</taxon>
    </lineage>
</organism>
<gene>
    <name evidence="2" type="ORF">SMN809_LOCUS80851</name>
</gene>
<dbReference type="AlphaFoldDB" id="A0A8S3JLN0"/>
<dbReference type="Proteomes" id="UP000676336">
    <property type="component" value="Unassembled WGS sequence"/>
</dbReference>
<evidence type="ECO:0000256" key="1">
    <source>
        <dbReference type="SAM" id="MobiDB-lite"/>
    </source>
</evidence>
<feature type="non-terminal residue" evidence="2">
    <location>
        <position position="214"/>
    </location>
</feature>
<dbReference type="EMBL" id="CAJOBI010346502">
    <property type="protein sequence ID" value="CAF5218223.1"/>
    <property type="molecule type" value="Genomic_DNA"/>
</dbReference>
<protein>
    <submittedName>
        <fullName evidence="2">Uncharacterized protein</fullName>
    </submittedName>
</protein>
<reference evidence="2" key="1">
    <citation type="submission" date="2021-02" db="EMBL/GenBank/DDBJ databases">
        <authorList>
            <person name="Nowell W R."/>
        </authorList>
    </citation>
    <scope>NUCLEOTIDE SEQUENCE</scope>
</reference>
<feature type="compositionally biased region" description="Low complexity" evidence="1">
    <location>
        <begin position="170"/>
        <end position="185"/>
    </location>
</feature>
<accession>A0A8S3JLN0</accession>
<feature type="region of interest" description="Disordered" evidence="1">
    <location>
        <begin position="166"/>
        <end position="214"/>
    </location>
</feature>
<evidence type="ECO:0000313" key="3">
    <source>
        <dbReference type="Proteomes" id="UP000676336"/>
    </source>
</evidence>
<name>A0A8S3JLN0_9BILA</name>
<sequence length="214" mass="25543">MFDQSYNKRKLNEIFSYMRFFTVDSIEVTYEYKNTSFNHIYHCYLDPRFKKFYLVKKHHYSQSIDTIIQFIIDDTVKECQYKRDKLDKYYRKLLGDYSKDQLEQTMTNEHDESKPVWKINANNEEHDEISVVEDLNNDDTTLDIHYDSALVDKILNEPKLEIPKSKIKQNRISSQSNSNSDINIQEKTNKSTMYDSVSNNGQSTTTVRKEDQRP</sequence>